<dbReference type="EMBL" id="CP012176">
    <property type="protein sequence ID" value="AKV84392.1"/>
    <property type="molecule type" value="Genomic_DNA"/>
</dbReference>
<dbReference type="GeneID" id="97612857"/>
<dbReference type="EMBL" id="CP008822">
    <property type="protein sequence ID" value="AIM28157.1"/>
    <property type="molecule type" value="Genomic_DNA"/>
</dbReference>
<dbReference type="EMBL" id="CP012173">
    <property type="protein sequence ID" value="AKV77648.1"/>
    <property type="molecule type" value="Genomic_DNA"/>
</dbReference>
<dbReference type="Proteomes" id="UP000062398">
    <property type="component" value="Chromosome"/>
</dbReference>
<dbReference type="Pfam" id="PF03685">
    <property type="entry name" value="UPF0147"/>
    <property type="match status" value="1"/>
</dbReference>
<evidence type="ECO:0000313" key="14">
    <source>
        <dbReference type="Proteomes" id="UP000068832"/>
    </source>
</evidence>
<evidence type="ECO:0000313" key="13">
    <source>
        <dbReference type="Proteomes" id="UP000062475"/>
    </source>
</evidence>
<name>A0A088E905_9CREN</name>
<dbReference type="Proteomes" id="UP000056255">
    <property type="component" value="Chromosome"/>
</dbReference>
<sequence>MATLYDNEAKIKQAIVLLQKVVNDTSVPRNIRRAASDAIRNLQDPSLSPAVRAANATAILDEISQDPNMPSQTRISIWNVVSILETIRD</sequence>
<accession>A0A088E905</accession>
<dbReference type="AlphaFoldDB" id="A0A088E905"/>
<evidence type="ECO:0000313" key="7">
    <source>
        <dbReference type="EMBL" id="AKV82140.1"/>
    </source>
</evidence>
<dbReference type="PATRIC" id="fig|43687.5.peg.2192"/>
<proteinExistence type="inferred from homology"/>
<evidence type="ECO:0000313" key="5">
    <source>
        <dbReference type="EMBL" id="AKV77648.1"/>
    </source>
</evidence>
<dbReference type="Proteomes" id="UP000061362">
    <property type="component" value="Chromosome"/>
</dbReference>
<dbReference type="SUPFAM" id="SSF158436">
    <property type="entry name" value="Ta0600-like"/>
    <property type="match status" value="1"/>
</dbReference>
<evidence type="ECO:0000313" key="12">
    <source>
        <dbReference type="Proteomes" id="UP000062398"/>
    </source>
</evidence>
<reference evidence="8 10" key="3">
    <citation type="submission" date="2015-07" db="EMBL/GenBank/DDBJ databases">
        <title>Physiological, transcriptional responses and genome re-sequencing of acid resistant extremely thermoacidophilic Metallosphaera sedula SARC-M1.</title>
        <authorList>
            <person name="Ai C."/>
            <person name="McCarthy S."/>
            <person name="Eckrich V."/>
            <person name="Rudrappa D."/>
            <person name="Qiu G."/>
            <person name="Blum P."/>
        </authorList>
    </citation>
    <scope>NUCLEOTIDE SEQUENCE [LARGE SCALE GENOMIC DNA]</scope>
    <source>
        <strain evidence="8 10">SARC-M1</strain>
    </source>
</reference>
<evidence type="ECO:0000313" key="4">
    <source>
        <dbReference type="EMBL" id="AKV75404.1"/>
    </source>
</evidence>
<dbReference type="RefSeq" id="WP_012021961.1">
    <property type="nucleotide sequence ID" value="NZ_AP019770.1"/>
</dbReference>
<protein>
    <recommendedName>
        <fullName evidence="2">UPF0147 protein HA72_2034</fullName>
    </recommendedName>
</protein>
<dbReference type="NCBIfam" id="NF003319">
    <property type="entry name" value="PRK04330.1"/>
    <property type="match status" value="1"/>
</dbReference>
<gene>
    <name evidence="3" type="ORF">HA72_2034</name>
    <name evidence="4" type="ORF">MsedA_2084</name>
    <name evidence="5" type="ORF">MsedB_2086</name>
    <name evidence="6" type="ORF">MsedC_2084</name>
    <name evidence="7" type="ORF">MsedD_2085</name>
    <name evidence="8" type="ORF">MsedE_2086</name>
</gene>
<dbReference type="Proteomes" id="UP000068832">
    <property type="component" value="Chromosome"/>
</dbReference>
<evidence type="ECO:0000313" key="9">
    <source>
        <dbReference type="Proteomes" id="UP000029084"/>
    </source>
</evidence>
<evidence type="ECO:0000256" key="2">
    <source>
        <dbReference type="HAMAP-Rule" id="MF_00342"/>
    </source>
</evidence>
<dbReference type="EMBL" id="CP012175">
    <property type="protein sequence ID" value="AKV82140.1"/>
    <property type="molecule type" value="Genomic_DNA"/>
</dbReference>
<evidence type="ECO:0000256" key="1">
    <source>
        <dbReference type="ARBA" id="ARBA00005958"/>
    </source>
</evidence>
<dbReference type="SMR" id="A0A088E905"/>
<dbReference type="EMBL" id="CP012172">
    <property type="protein sequence ID" value="AKV75404.1"/>
    <property type="molecule type" value="Genomic_DNA"/>
</dbReference>
<reference evidence="3 9" key="1">
    <citation type="journal article" date="2014" name="J. Bacteriol.">
        <title>Role of an Archaeal PitA Transporter in the Copper and Arsenic Resistance of Metallosphaera sedula, an Extreme Thermoacidophile.</title>
        <authorList>
            <person name="McCarthy S."/>
            <person name="Ai C."/>
            <person name="Wheaton G."/>
            <person name="Tevatia R."/>
            <person name="Eckrich V."/>
            <person name="Kelly R."/>
            <person name="Blum P."/>
        </authorList>
    </citation>
    <scope>NUCLEOTIDE SEQUENCE [LARGE SCALE GENOMIC DNA]</scope>
    <source>
        <strain evidence="3 9">CuR1</strain>
    </source>
</reference>
<dbReference type="OrthoDB" id="65304at2157"/>
<dbReference type="Proteomes" id="UP000062475">
    <property type="component" value="Chromosome"/>
</dbReference>
<comment type="similarity">
    <text evidence="1 2">Belongs to the UPF0147 family.</text>
</comment>
<evidence type="ECO:0000313" key="11">
    <source>
        <dbReference type="Proteomes" id="UP000061362"/>
    </source>
</evidence>
<reference evidence="11 12" key="2">
    <citation type="journal article" date="2015" name="Genome Announc.">
        <title>Complete Genome Sequences of Evolved Arsenate-Resistant Metallosphaera sedula Strains.</title>
        <authorList>
            <person name="Ai C."/>
            <person name="McCarthy S."/>
            <person name="Schackwitz W."/>
            <person name="Martin J."/>
            <person name="Lipzen A."/>
            <person name="Blum P."/>
        </authorList>
    </citation>
    <scope>NUCLEOTIDE SEQUENCE [LARGE SCALE GENOMIC DNA]</scope>
    <source>
        <strain evidence="6 12">ARS120-1</strain>
        <strain evidence="7 11">ARS120-2</strain>
        <strain evidence="4 14">ARS50-1</strain>
        <strain evidence="5 13">ARS50-2</strain>
    </source>
</reference>
<evidence type="ECO:0000313" key="3">
    <source>
        <dbReference type="EMBL" id="AIM28157.1"/>
    </source>
</evidence>
<evidence type="ECO:0000313" key="8">
    <source>
        <dbReference type="EMBL" id="AKV84392.1"/>
    </source>
</evidence>
<evidence type="ECO:0000313" key="6">
    <source>
        <dbReference type="EMBL" id="AKV79895.1"/>
    </source>
</evidence>
<evidence type="ECO:0000313" key="10">
    <source>
        <dbReference type="Proteomes" id="UP000056255"/>
    </source>
</evidence>
<dbReference type="InterPro" id="IPR023130">
    <property type="entry name" value="Ta0600-like_sf"/>
</dbReference>
<dbReference type="InterPro" id="IPR005354">
    <property type="entry name" value="UPF0147"/>
</dbReference>
<dbReference type="Gene3D" id="1.20.1440.50">
    <property type="entry name" value="Ta0600-like"/>
    <property type="match status" value="1"/>
</dbReference>
<organism evidence="3 9">
    <name type="scientific">Metallosphaera sedula</name>
    <dbReference type="NCBI Taxonomy" id="43687"/>
    <lineage>
        <taxon>Archaea</taxon>
        <taxon>Thermoproteota</taxon>
        <taxon>Thermoprotei</taxon>
        <taxon>Sulfolobales</taxon>
        <taxon>Sulfolobaceae</taxon>
        <taxon>Metallosphaera</taxon>
    </lineage>
</organism>
<dbReference type="HAMAP" id="MF_00342">
    <property type="entry name" value="UPF0147"/>
    <property type="match status" value="1"/>
</dbReference>
<dbReference type="Proteomes" id="UP000029084">
    <property type="component" value="Chromosome"/>
</dbReference>
<dbReference type="OMA" id="RTIIWEV"/>
<dbReference type="EMBL" id="CP012174">
    <property type="protein sequence ID" value="AKV79895.1"/>
    <property type="molecule type" value="Genomic_DNA"/>
</dbReference>